<feature type="region of interest" description="Disordered" evidence="1">
    <location>
        <begin position="178"/>
        <end position="199"/>
    </location>
</feature>
<protein>
    <submittedName>
        <fullName evidence="2">Uncharacterized protein</fullName>
    </submittedName>
</protein>
<keyword evidence="3" id="KW-1185">Reference proteome</keyword>
<feature type="region of interest" description="Disordered" evidence="1">
    <location>
        <begin position="115"/>
        <end position="154"/>
    </location>
</feature>
<name>A0A2G5BEQ7_COERN</name>
<feature type="compositionally biased region" description="Low complexity" evidence="1">
    <location>
        <begin position="123"/>
        <end position="132"/>
    </location>
</feature>
<sequence>MAPLPVYASGRYVGEPPYASLLRRLGLFDAIEPPAVESRLRMGQFPVVLRNSNGPGGFPPLGRISDDLARDSSRIIESLGDAVGETTRWAVGGLFGHLRDAMDHIESRVLHEASISRGRDYRQSSSQKQAQSTTEIDAGFDRLPSEESDNGRDSYRFYQVTTRTMPDGSIETRKVVRGDGGLEETTVTRHFPESERDDEVTFITDSLSSQQLPGDNNEN</sequence>
<gene>
    <name evidence="2" type="ORF">COEREDRAFT_86115</name>
</gene>
<feature type="compositionally biased region" description="Basic and acidic residues" evidence="1">
    <location>
        <begin position="139"/>
        <end position="154"/>
    </location>
</feature>
<reference evidence="2 3" key="1">
    <citation type="journal article" date="2015" name="Genome Biol. Evol.">
        <title>Phylogenomic analyses indicate that early fungi evolved digesting cell walls of algal ancestors of land plants.</title>
        <authorList>
            <person name="Chang Y."/>
            <person name="Wang S."/>
            <person name="Sekimoto S."/>
            <person name="Aerts A.L."/>
            <person name="Choi C."/>
            <person name="Clum A."/>
            <person name="LaButti K.M."/>
            <person name="Lindquist E.A."/>
            <person name="Yee Ngan C."/>
            <person name="Ohm R.A."/>
            <person name="Salamov A.A."/>
            <person name="Grigoriev I.V."/>
            <person name="Spatafora J.W."/>
            <person name="Berbee M.L."/>
        </authorList>
    </citation>
    <scope>NUCLEOTIDE SEQUENCE [LARGE SCALE GENOMIC DNA]</scope>
    <source>
        <strain evidence="2 3">NRRL 1564</strain>
    </source>
</reference>
<dbReference type="OrthoDB" id="5562606at2759"/>
<dbReference type="AlphaFoldDB" id="A0A2G5BEQ7"/>
<evidence type="ECO:0000256" key="1">
    <source>
        <dbReference type="SAM" id="MobiDB-lite"/>
    </source>
</evidence>
<evidence type="ECO:0000313" key="3">
    <source>
        <dbReference type="Proteomes" id="UP000242474"/>
    </source>
</evidence>
<proteinExistence type="predicted"/>
<accession>A0A2G5BEQ7</accession>
<organism evidence="2 3">
    <name type="scientific">Coemansia reversa (strain ATCC 12441 / NRRL 1564)</name>
    <dbReference type="NCBI Taxonomy" id="763665"/>
    <lineage>
        <taxon>Eukaryota</taxon>
        <taxon>Fungi</taxon>
        <taxon>Fungi incertae sedis</taxon>
        <taxon>Zoopagomycota</taxon>
        <taxon>Kickxellomycotina</taxon>
        <taxon>Kickxellomycetes</taxon>
        <taxon>Kickxellales</taxon>
        <taxon>Kickxellaceae</taxon>
        <taxon>Coemansia</taxon>
    </lineage>
</organism>
<dbReference type="Proteomes" id="UP000242474">
    <property type="component" value="Unassembled WGS sequence"/>
</dbReference>
<evidence type="ECO:0000313" key="2">
    <source>
        <dbReference type="EMBL" id="PIA17494.1"/>
    </source>
</evidence>
<dbReference type="EMBL" id="KZ303494">
    <property type="protein sequence ID" value="PIA17494.1"/>
    <property type="molecule type" value="Genomic_DNA"/>
</dbReference>